<feature type="transmembrane region" description="Helical" evidence="6">
    <location>
        <begin position="239"/>
        <end position="257"/>
    </location>
</feature>
<keyword evidence="9" id="KW-1185">Reference proteome</keyword>
<keyword evidence="3 6" id="KW-0812">Transmembrane</keyword>
<feature type="domain" description="Major facilitator superfamily (MFS) profile" evidence="7">
    <location>
        <begin position="6"/>
        <end position="382"/>
    </location>
</feature>
<dbReference type="InterPro" id="IPR001958">
    <property type="entry name" value="Tet-R_TetA/multi-R_MdtG-like"/>
</dbReference>
<evidence type="ECO:0000256" key="3">
    <source>
        <dbReference type="ARBA" id="ARBA00022692"/>
    </source>
</evidence>
<evidence type="ECO:0000259" key="7">
    <source>
        <dbReference type="PROSITE" id="PS50850"/>
    </source>
</evidence>
<dbReference type="GeneID" id="94369316"/>
<evidence type="ECO:0000256" key="5">
    <source>
        <dbReference type="ARBA" id="ARBA00023136"/>
    </source>
</evidence>
<evidence type="ECO:0000313" key="9">
    <source>
        <dbReference type="Proteomes" id="UP000615593"/>
    </source>
</evidence>
<feature type="transmembrane region" description="Helical" evidence="6">
    <location>
        <begin position="201"/>
        <end position="224"/>
    </location>
</feature>
<evidence type="ECO:0000313" key="8">
    <source>
        <dbReference type="EMBL" id="GGZ55651.1"/>
    </source>
</evidence>
<evidence type="ECO:0000256" key="4">
    <source>
        <dbReference type="ARBA" id="ARBA00022989"/>
    </source>
</evidence>
<proteinExistence type="predicted"/>
<evidence type="ECO:0000256" key="6">
    <source>
        <dbReference type="SAM" id="Phobius"/>
    </source>
</evidence>
<dbReference type="SUPFAM" id="SSF103473">
    <property type="entry name" value="MFS general substrate transporter"/>
    <property type="match status" value="1"/>
</dbReference>
<comment type="subcellular location">
    <subcellularLocation>
        <location evidence="1">Cell membrane</location>
        <topology evidence="1">Multi-pass membrane protein</topology>
    </subcellularLocation>
</comment>
<dbReference type="Proteomes" id="UP000615593">
    <property type="component" value="Unassembled WGS sequence"/>
</dbReference>
<comment type="caution">
    <text evidence="8">The sequence shown here is derived from an EMBL/GenBank/DDBJ whole genome shotgun (WGS) entry which is preliminary data.</text>
</comment>
<keyword evidence="4 6" id="KW-1133">Transmembrane helix</keyword>
<name>A0ABQ3BVQ8_9FLAO</name>
<accession>A0ABQ3BVQ8</accession>
<dbReference type="InterPro" id="IPR020846">
    <property type="entry name" value="MFS_dom"/>
</dbReference>
<feature type="transmembrane region" description="Helical" evidence="6">
    <location>
        <begin position="130"/>
        <end position="152"/>
    </location>
</feature>
<feature type="transmembrane region" description="Helical" evidence="6">
    <location>
        <begin position="329"/>
        <end position="350"/>
    </location>
</feature>
<dbReference type="Gene3D" id="1.20.1250.20">
    <property type="entry name" value="MFS general substrate transporter like domains"/>
    <property type="match status" value="2"/>
</dbReference>
<dbReference type="Pfam" id="PF07690">
    <property type="entry name" value="MFS_1"/>
    <property type="match status" value="1"/>
</dbReference>
<keyword evidence="2" id="KW-1003">Cell membrane</keyword>
<dbReference type="RefSeq" id="WP_308426751.1">
    <property type="nucleotide sequence ID" value="NZ_BMWY01000004.1"/>
</dbReference>
<sequence>MNIQKSLIALAIGGFGIGMTEFMMMGLLPDIASDLSVSIPEAGYLISSYALGVVIGAPLLVLIAGNFPPKKLLIGLMVLFTVFNGLSIIVPSYNLFLVTRLLSGLPHGAFFGVGAVVAGKLAKQGKEASAIAIMFSGLTFANIVGIPLGTYVGQSISWRYSFLIVAAIGLLAILSLIFWMPKIEKNEGEKPKEGLKIFKHLEPWLVLLITAVGTGGFFAWFSYITPLLTDVSGFAKSNVTFILMMVGVGMTIGNYIGGRLADAISPIKAGTILLFTMVICLFGIKLVAENQMLSLVMNFITGIVAFSVIAPIQMLMIKSAKGAEMLASASMQAGFNIGNALGAFFGGIPIDNGFGYTSPEVVGAFMAFLGALICISVMLNRKRVARKYAI</sequence>
<feature type="transmembrane region" description="Helical" evidence="6">
    <location>
        <begin position="362"/>
        <end position="380"/>
    </location>
</feature>
<feature type="transmembrane region" description="Helical" evidence="6">
    <location>
        <begin position="158"/>
        <end position="180"/>
    </location>
</feature>
<feature type="transmembrane region" description="Helical" evidence="6">
    <location>
        <begin position="269"/>
        <end position="288"/>
    </location>
</feature>
<dbReference type="PRINTS" id="PR01035">
    <property type="entry name" value="TCRTETA"/>
</dbReference>
<keyword evidence="5 6" id="KW-0472">Membrane</keyword>
<dbReference type="CDD" id="cd17324">
    <property type="entry name" value="MFS_NepI_like"/>
    <property type="match status" value="1"/>
</dbReference>
<feature type="transmembrane region" description="Helical" evidence="6">
    <location>
        <begin position="72"/>
        <end position="90"/>
    </location>
</feature>
<feature type="transmembrane region" description="Helical" evidence="6">
    <location>
        <begin position="96"/>
        <end position="118"/>
    </location>
</feature>
<reference evidence="9" key="1">
    <citation type="journal article" date="2019" name="Int. J. Syst. Evol. Microbiol.">
        <title>The Global Catalogue of Microorganisms (GCM) 10K type strain sequencing project: providing services to taxonomists for standard genome sequencing and annotation.</title>
        <authorList>
            <consortium name="The Broad Institute Genomics Platform"/>
            <consortium name="The Broad Institute Genome Sequencing Center for Infectious Disease"/>
            <person name="Wu L."/>
            <person name="Ma J."/>
        </authorList>
    </citation>
    <scope>NUCLEOTIDE SEQUENCE [LARGE SCALE GENOMIC DNA]</scope>
    <source>
        <strain evidence="9">KCTC 12708</strain>
    </source>
</reference>
<organism evidence="8 9">
    <name type="scientific">Mesonia mobilis</name>
    <dbReference type="NCBI Taxonomy" id="369791"/>
    <lineage>
        <taxon>Bacteria</taxon>
        <taxon>Pseudomonadati</taxon>
        <taxon>Bacteroidota</taxon>
        <taxon>Flavobacteriia</taxon>
        <taxon>Flavobacteriales</taxon>
        <taxon>Flavobacteriaceae</taxon>
        <taxon>Mesonia</taxon>
    </lineage>
</organism>
<dbReference type="EMBL" id="BMWY01000004">
    <property type="protein sequence ID" value="GGZ55651.1"/>
    <property type="molecule type" value="Genomic_DNA"/>
</dbReference>
<evidence type="ECO:0000256" key="2">
    <source>
        <dbReference type="ARBA" id="ARBA00022475"/>
    </source>
</evidence>
<feature type="transmembrane region" description="Helical" evidence="6">
    <location>
        <begin position="7"/>
        <end position="26"/>
    </location>
</feature>
<gene>
    <name evidence="8" type="primary">araJ</name>
    <name evidence="8" type="ORF">GCM10008088_16530</name>
</gene>
<feature type="transmembrane region" description="Helical" evidence="6">
    <location>
        <begin position="46"/>
        <end position="65"/>
    </location>
</feature>
<dbReference type="InterPro" id="IPR011701">
    <property type="entry name" value="MFS"/>
</dbReference>
<dbReference type="PANTHER" id="PTHR43124">
    <property type="entry name" value="PURINE EFFLUX PUMP PBUE"/>
    <property type="match status" value="1"/>
</dbReference>
<feature type="transmembrane region" description="Helical" evidence="6">
    <location>
        <begin position="294"/>
        <end position="317"/>
    </location>
</feature>
<dbReference type="PROSITE" id="PS50850">
    <property type="entry name" value="MFS"/>
    <property type="match status" value="1"/>
</dbReference>
<dbReference type="PANTHER" id="PTHR43124:SF6">
    <property type="entry name" value="TRANSPORTER ARAJ-RELATED"/>
    <property type="match status" value="1"/>
</dbReference>
<evidence type="ECO:0000256" key="1">
    <source>
        <dbReference type="ARBA" id="ARBA00004651"/>
    </source>
</evidence>
<dbReference type="InterPro" id="IPR036259">
    <property type="entry name" value="MFS_trans_sf"/>
</dbReference>
<dbReference type="InterPro" id="IPR050189">
    <property type="entry name" value="MFS_Efflux_Transporters"/>
</dbReference>
<protein>
    <submittedName>
        <fullName evidence="8">MFS transporter</fullName>
    </submittedName>
</protein>